<gene>
    <name evidence="1" type="ORF">SAMN05421543_13118</name>
</gene>
<reference evidence="2" key="1">
    <citation type="submission" date="2016-10" db="EMBL/GenBank/DDBJ databases">
        <authorList>
            <person name="Varghese N."/>
        </authorList>
    </citation>
    <scope>NUCLEOTIDE SEQUENCE [LARGE SCALE GENOMIC DNA]</scope>
    <source>
        <strain evidence="2">DSM 17980</strain>
    </source>
</reference>
<dbReference type="InterPro" id="IPR007396">
    <property type="entry name" value="TR_PAI2-type"/>
</dbReference>
<evidence type="ECO:0000313" key="1">
    <source>
        <dbReference type="EMBL" id="SFV06795.1"/>
    </source>
</evidence>
<protein>
    <submittedName>
        <fullName evidence="1">Transcriptional regulator</fullName>
    </submittedName>
</protein>
<sequence>MYIPKAFAMDDPQEIARFLRDHSFGLLISTSRGELTATHLPFVFDADGRCLWAHMARANPQWRDLHGQTALVVFQGPHAYVSPSWYEVPQSVPTWNYVAVHVYGRCTVIEDESELADLLAKTVRFYEPDSRLPEESGEPYYRNLMRAVVGFRLDIERMEGKAKLSQNKPPEVRRRVIEALGRTGDAEAQEVAAWMRRLEDGR</sequence>
<dbReference type="SUPFAM" id="SSF50475">
    <property type="entry name" value="FMN-binding split barrel"/>
    <property type="match status" value="1"/>
</dbReference>
<dbReference type="STRING" id="392015.SAMN05421543_13118"/>
<accession>A0A1I7LAS2</accession>
<dbReference type="PIRSF" id="PIRSF010372">
    <property type="entry name" value="PaiB"/>
    <property type="match status" value="1"/>
</dbReference>
<organism evidence="1 2">
    <name type="scientific">Alicyclobacillus macrosporangiidus</name>
    <dbReference type="NCBI Taxonomy" id="392015"/>
    <lineage>
        <taxon>Bacteria</taxon>
        <taxon>Bacillati</taxon>
        <taxon>Bacillota</taxon>
        <taxon>Bacilli</taxon>
        <taxon>Bacillales</taxon>
        <taxon>Alicyclobacillaceae</taxon>
        <taxon>Alicyclobacillus</taxon>
    </lineage>
</organism>
<evidence type="ECO:0000313" key="2">
    <source>
        <dbReference type="Proteomes" id="UP000183508"/>
    </source>
</evidence>
<proteinExistence type="predicted"/>
<name>A0A1I7LAS2_9BACL</name>
<dbReference type="PANTHER" id="PTHR35802">
    <property type="entry name" value="PROTEASE SYNTHASE AND SPORULATION PROTEIN PAI 2"/>
    <property type="match status" value="1"/>
</dbReference>
<dbReference type="InterPro" id="IPR012349">
    <property type="entry name" value="Split_barrel_FMN-bd"/>
</dbReference>
<dbReference type="AlphaFoldDB" id="A0A1I7LAS2"/>
<dbReference type="EMBL" id="FPBV01000031">
    <property type="protein sequence ID" value="SFV06795.1"/>
    <property type="molecule type" value="Genomic_DNA"/>
</dbReference>
<dbReference type="PANTHER" id="PTHR35802:SF1">
    <property type="entry name" value="PROTEASE SYNTHASE AND SPORULATION PROTEIN PAI 2"/>
    <property type="match status" value="1"/>
</dbReference>
<dbReference type="RefSeq" id="WP_074956365.1">
    <property type="nucleotide sequence ID" value="NZ_FPBV01000031.1"/>
</dbReference>
<dbReference type="Gene3D" id="2.30.110.10">
    <property type="entry name" value="Electron Transport, Fmn-binding Protein, Chain A"/>
    <property type="match status" value="1"/>
</dbReference>
<dbReference type="Pfam" id="PF04299">
    <property type="entry name" value="FMN_bind_2"/>
    <property type="match status" value="1"/>
</dbReference>
<dbReference type="eggNOG" id="COG2808">
    <property type="taxonomic scope" value="Bacteria"/>
</dbReference>
<dbReference type="OrthoDB" id="9794948at2"/>
<keyword evidence="2" id="KW-1185">Reference proteome</keyword>
<dbReference type="Proteomes" id="UP000183508">
    <property type="component" value="Unassembled WGS sequence"/>
</dbReference>